<evidence type="ECO:0000313" key="1">
    <source>
        <dbReference type="EMBL" id="AKA35078.1"/>
    </source>
</evidence>
<dbReference type="OrthoDB" id="5515766at2"/>
<dbReference type="RefSeq" id="WP_084598178.1">
    <property type="nucleotide sequence ID" value="NZ_CP011071.1"/>
</dbReference>
<dbReference type="KEGG" id="mlt:VC82_1456"/>
<keyword evidence="2" id="KW-1185">Reference proteome</keyword>
<proteinExistence type="predicted"/>
<keyword evidence="1" id="KW-0687">Ribonucleoprotein</keyword>
<dbReference type="NCBIfam" id="TIGR02436">
    <property type="entry name" value="four helix bundle protein"/>
    <property type="match status" value="1"/>
</dbReference>
<evidence type="ECO:0000313" key="2">
    <source>
        <dbReference type="Proteomes" id="UP000032726"/>
    </source>
</evidence>
<gene>
    <name evidence="1" type="ORF">VC82_1456</name>
</gene>
<dbReference type="Gene3D" id="1.20.1440.60">
    <property type="entry name" value="23S rRNA-intervening sequence"/>
    <property type="match status" value="1"/>
</dbReference>
<dbReference type="HOGENOM" id="CLU_129874_0_0_10"/>
<reference evidence="1 2" key="1">
    <citation type="submission" date="2015-03" db="EMBL/GenBank/DDBJ databases">
        <title>Complete genome sequence of Muricauda lutaonensis CC-HSB-11T, isolated from a coastal hot spring.</title>
        <authorList>
            <person name="Kim K.M."/>
        </authorList>
    </citation>
    <scope>NUCLEOTIDE SEQUENCE [LARGE SCALE GENOMIC DNA]</scope>
    <source>
        <strain evidence="1 2">CC-HSB-11</strain>
    </source>
</reference>
<dbReference type="GO" id="GO:0005840">
    <property type="term" value="C:ribosome"/>
    <property type="evidence" value="ECO:0007669"/>
    <property type="project" value="UniProtKB-KW"/>
</dbReference>
<dbReference type="PATRIC" id="fig|516051.4.peg.1503"/>
<dbReference type="Proteomes" id="UP000032726">
    <property type="component" value="Chromosome"/>
</dbReference>
<dbReference type="Pfam" id="PF05635">
    <property type="entry name" value="23S_rRNA_IVP"/>
    <property type="match status" value="1"/>
</dbReference>
<dbReference type="PANTHER" id="PTHR38471">
    <property type="entry name" value="FOUR HELIX BUNDLE PROTEIN"/>
    <property type="match status" value="1"/>
</dbReference>
<accession>A0A0D5YT93</accession>
<keyword evidence="1" id="KW-0689">Ribosomal protein</keyword>
<dbReference type="InterPro" id="IPR036583">
    <property type="entry name" value="23S_rRNA_IVS_sf"/>
</dbReference>
<organism evidence="1 2">
    <name type="scientific">Flagellimonas lutaonensis</name>
    <dbReference type="NCBI Taxonomy" id="516051"/>
    <lineage>
        <taxon>Bacteria</taxon>
        <taxon>Pseudomonadati</taxon>
        <taxon>Bacteroidota</taxon>
        <taxon>Flavobacteriia</taxon>
        <taxon>Flavobacteriales</taxon>
        <taxon>Flavobacteriaceae</taxon>
        <taxon>Flagellimonas</taxon>
    </lineage>
</organism>
<dbReference type="AlphaFoldDB" id="A0A0D5YT93"/>
<dbReference type="PANTHER" id="PTHR38471:SF2">
    <property type="entry name" value="FOUR HELIX BUNDLE PROTEIN"/>
    <property type="match status" value="1"/>
</dbReference>
<name>A0A0D5YT93_9FLAO</name>
<dbReference type="STRING" id="516051.VC82_1456"/>
<dbReference type="SUPFAM" id="SSF158446">
    <property type="entry name" value="IVS-encoded protein-like"/>
    <property type="match status" value="1"/>
</dbReference>
<sequence>MATIRYFEDLDIWQEARRLSKEIIEISTSTDLKSDFRLRDQIKASSGSVMDNIAEGFERDGNREFIQFLSIAKSSAGETRSQLHRIYDNGYLNEESFIKLVEDYKVLSKRIANFIAYLSKEDFKGLKFKNRGANNSNLKHQTMFDDKQETKE</sequence>
<dbReference type="InterPro" id="IPR012657">
    <property type="entry name" value="23S_rRNA-intervening_sequence"/>
</dbReference>
<dbReference type="EMBL" id="CP011071">
    <property type="protein sequence ID" value="AKA35078.1"/>
    <property type="molecule type" value="Genomic_DNA"/>
</dbReference>
<dbReference type="CDD" id="cd16377">
    <property type="entry name" value="23S_rRNA_IVP_like"/>
    <property type="match status" value="1"/>
</dbReference>
<protein>
    <submittedName>
        <fullName evidence="1">S23 ribosomal protein</fullName>
    </submittedName>
</protein>